<protein>
    <submittedName>
        <fullName evidence="1">Uncharacterized protein</fullName>
    </submittedName>
</protein>
<reference evidence="1" key="1">
    <citation type="submission" date="2025-08" db="UniProtKB">
        <authorList>
            <consortium name="Ensembl"/>
        </authorList>
    </citation>
    <scope>IDENTIFICATION</scope>
</reference>
<evidence type="ECO:0000313" key="2">
    <source>
        <dbReference type="Proteomes" id="UP000472260"/>
    </source>
</evidence>
<dbReference type="Gene3D" id="3.40.50.300">
    <property type="entry name" value="P-loop containing nucleotide triphosphate hydrolases"/>
    <property type="match status" value="1"/>
</dbReference>
<accession>A0A671KEL8</accession>
<organism evidence="1 2">
    <name type="scientific">Sinocyclocheilus anshuiensis</name>
    <dbReference type="NCBI Taxonomy" id="1608454"/>
    <lineage>
        <taxon>Eukaryota</taxon>
        <taxon>Metazoa</taxon>
        <taxon>Chordata</taxon>
        <taxon>Craniata</taxon>
        <taxon>Vertebrata</taxon>
        <taxon>Euteleostomi</taxon>
        <taxon>Actinopterygii</taxon>
        <taxon>Neopterygii</taxon>
        <taxon>Teleostei</taxon>
        <taxon>Ostariophysi</taxon>
        <taxon>Cypriniformes</taxon>
        <taxon>Cyprinidae</taxon>
        <taxon>Cyprininae</taxon>
        <taxon>Sinocyclocheilus</taxon>
    </lineage>
</organism>
<dbReference type="InterPro" id="IPR027417">
    <property type="entry name" value="P-loop_NTPase"/>
</dbReference>
<name>A0A671KEL8_9TELE</name>
<proteinExistence type="predicted"/>
<sequence length="185" mass="21269">MLQFRRDTSPNDSLSTAKDYILFSPTHMAAAKEQSMLQQQKISVKNLSVSVLTPPPGLDLSRCPTLTLKETRLLLSSWGLPKPVLEKYQSLGVRRMFELYSGKYGGKTLVSELLVLKRVLETRQKAMFILPFVSVAREKMFYLQIGSHFLSEYVIVSYLSWPTDHLFCFYFLTVSAWCSIYIYNC</sequence>
<evidence type="ECO:0000313" key="1">
    <source>
        <dbReference type="Ensembl" id="ENSSANP00000005987.1"/>
    </source>
</evidence>
<dbReference type="Proteomes" id="UP000472260">
    <property type="component" value="Unassembled WGS sequence"/>
</dbReference>
<keyword evidence="2" id="KW-1185">Reference proteome</keyword>
<reference evidence="1" key="2">
    <citation type="submission" date="2025-09" db="UniProtKB">
        <authorList>
            <consortium name="Ensembl"/>
        </authorList>
    </citation>
    <scope>IDENTIFICATION</scope>
</reference>
<dbReference type="Ensembl" id="ENSSANT00000006439.1">
    <property type="protein sequence ID" value="ENSSANP00000005987.1"/>
    <property type="gene ID" value="ENSSANG00000003355.1"/>
</dbReference>
<dbReference type="AlphaFoldDB" id="A0A671KEL8"/>